<sequence>MKKQTSTAVSLRLLPSSTTLAVSAMILFSCVQALKSGNAQRRIAAFSTVAGKQYHSRLSTPIQQPQCSVKSYSPPLYRFHKQMLESRYLSCPSTQQFMSSDDVDGSASDKEPKASFNIAALKKETSRLITRSIKKVGKVSARVRYAEEQLEKLKAEIDASASEEVDDELLEKLENAPNIEDHRKEMAELQSRLRKLNWLEEHLAKSPLKGKKIMTLEDLQKTEIGSQVVEYVTELEIIDDENQKQKRIEADEMMKRAKKQKQQQNTNGGGNETGPRLPYRRYYTENKTEIKVGKQATDNDVLSLSPEHRSGAHWWYHASGCPGSHVVLCTDDASPNDNDVRDAAALAALKSKCIGQSVIKVSMTRCRNVSKPPGAKPGLVQLGGDVKTITLKKDEVMKRTERLEETVIVN</sequence>
<dbReference type="AlphaFoldDB" id="A0AAD9D4P7"/>
<keyword evidence="1" id="KW-0175">Coiled coil</keyword>
<evidence type="ECO:0000313" key="4">
    <source>
        <dbReference type="Proteomes" id="UP001224775"/>
    </source>
</evidence>
<accession>A0AAD9D4P7</accession>
<reference evidence="3" key="1">
    <citation type="submission" date="2023-06" db="EMBL/GenBank/DDBJ databases">
        <title>Survivors Of The Sea: Transcriptome response of Skeletonema marinoi to long-term dormancy.</title>
        <authorList>
            <person name="Pinder M.I.M."/>
            <person name="Kourtchenko O."/>
            <person name="Robertson E.K."/>
            <person name="Larsson T."/>
            <person name="Maumus F."/>
            <person name="Osuna-Cruz C.M."/>
            <person name="Vancaester E."/>
            <person name="Stenow R."/>
            <person name="Vandepoele K."/>
            <person name="Ploug H."/>
            <person name="Bruchert V."/>
            <person name="Godhe A."/>
            <person name="Topel M."/>
        </authorList>
    </citation>
    <scope>NUCLEOTIDE SEQUENCE</scope>
    <source>
        <strain evidence="3">R05AC</strain>
    </source>
</reference>
<keyword evidence="4" id="KW-1185">Reference proteome</keyword>
<dbReference type="EMBL" id="JATAAI010000056">
    <property type="protein sequence ID" value="KAK1732899.1"/>
    <property type="molecule type" value="Genomic_DNA"/>
</dbReference>
<evidence type="ECO:0000256" key="1">
    <source>
        <dbReference type="SAM" id="Coils"/>
    </source>
</evidence>
<feature type="coiled-coil region" evidence="1">
    <location>
        <begin position="136"/>
        <end position="199"/>
    </location>
</feature>
<comment type="caution">
    <text evidence="3">The sequence shown here is derived from an EMBL/GenBank/DDBJ whole genome shotgun (WGS) entry which is preliminary data.</text>
</comment>
<feature type="region of interest" description="Disordered" evidence="2">
    <location>
        <begin position="255"/>
        <end position="278"/>
    </location>
</feature>
<organism evidence="3 4">
    <name type="scientific">Skeletonema marinoi</name>
    <dbReference type="NCBI Taxonomy" id="267567"/>
    <lineage>
        <taxon>Eukaryota</taxon>
        <taxon>Sar</taxon>
        <taxon>Stramenopiles</taxon>
        <taxon>Ochrophyta</taxon>
        <taxon>Bacillariophyta</taxon>
        <taxon>Coscinodiscophyceae</taxon>
        <taxon>Thalassiosirophycidae</taxon>
        <taxon>Thalassiosirales</taxon>
        <taxon>Skeletonemataceae</taxon>
        <taxon>Skeletonema</taxon>
        <taxon>Skeletonema marinoi-dohrnii complex</taxon>
    </lineage>
</organism>
<dbReference type="PROSITE" id="PS51257">
    <property type="entry name" value="PROKAR_LIPOPROTEIN"/>
    <property type="match status" value="1"/>
</dbReference>
<evidence type="ECO:0000256" key="2">
    <source>
        <dbReference type="SAM" id="MobiDB-lite"/>
    </source>
</evidence>
<evidence type="ECO:0000313" key="3">
    <source>
        <dbReference type="EMBL" id="KAK1732899.1"/>
    </source>
</evidence>
<dbReference type="Proteomes" id="UP001224775">
    <property type="component" value="Unassembled WGS sequence"/>
</dbReference>
<proteinExistence type="predicted"/>
<name>A0AAD9D4P7_9STRA</name>
<gene>
    <name evidence="3" type="ORF">QTG54_016437</name>
</gene>
<protein>
    <submittedName>
        <fullName evidence="3">DUF814 domain-containing protein</fullName>
    </submittedName>
</protein>